<accession>A0A517RHX7</accession>
<dbReference type="RefSeq" id="WP_145218188.1">
    <property type="nucleotide sequence ID" value="NZ_CP036269.1"/>
</dbReference>
<feature type="transmembrane region" description="Helical" evidence="8">
    <location>
        <begin position="136"/>
        <end position="159"/>
    </location>
</feature>
<feature type="transmembrane region" description="Helical" evidence="8">
    <location>
        <begin position="244"/>
        <end position="264"/>
    </location>
</feature>
<dbReference type="Pfam" id="PF00528">
    <property type="entry name" value="BPD_transp_1"/>
    <property type="match status" value="1"/>
</dbReference>
<dbReference type="InterPro" id="IPR000515">
    <property type="entry name" value="MetI-like"/>
</dbReference>
<evidence type="ECO:0000256" key="6">
    <source>
        <dbReference type="ARBA" id="ARBA00022989"/>
    </source>
</evidence>
<organism evidence="10 11">
    <name type="scientific">Gimesia alba</name>
    <dbReference type="NCBI Taxonomy" id="2527973"/>
    <lineage>
        <taxon>Bacteria</taxon>
        <taxon>Pseudomonadati</taxon>
        <taxon>Planctomycetota</taxon>
        <taxon>Planctomycetia</taxon>
        <taxon>Planctomycetales</taxon>
        <taxon>Planctomycetaceae</taxon>
        <taxon>Gimesia</taxon>
    </lineage>
</organism>
<evidence type="ECO:0000313" key="11">
    <source>
        <dbReference type="Proteomes" id="UP000317171"/>
    </source>
</evidence>
<feature type="transmembrane region" description="Helical" evidence="8">
    <location>
        <begin position="58"/>
        <end position="81"/>
    </location>
</feature>
<keyword evidence="5 8" id="KW-0812">Transmembrane</keyword>
<dbReference type="KEGG" id="gaz:Pan241w_35760"/>
<keyword evidence="7 8" id="KW-0472">Membrane</keyword>
<proteinExistence type="inferred from homology"/>
<feature type="domain" description="ABC transmembrane type-1" evidence="9">
    <location>
        <begin position="58"/>
        <end position="259"/>
    </location>
</feature>
<gene>
    <name evidence="10" type="primary">potH</name>
    <name evidence="10" type="ORF">Pan241w_35760</name>
</gene>
<dbReference type="PROSITE" id="PS50928">
    <property type="entry name" value="ABC_TM1"/>
    <property type="match status" value="1"/>
</dbReference>
<dbReference type="OrthoDB" id="9808619at2"/>
<dbReference type="GO" id="GO:0055085">
    <property type="term" value="P:transmembrane transport"/>
    <property type="evidence" value="ECO:0007669"/>
    <property type="project" value="InterPro"/>
</dbReference>
<dbReference type="Gene3D" id="1.10.3720.10">
    <property type="entry name" value="MetI-like"/>
    <property type="match status" value="1"/>
</dbReference>
<keyword evidence="6 8" id="KW-1133">Transmembrane helix</keyword>
<feature type="transmembrane region" description="Helical" evidence="8">
    <location>
        <begin position="93"/>
        <end position="116"/>
    </location>
</feature>
<dbReference type="EMBL" id="CP036269">
    <property type="protein sequence ID" value="QDT43475.1"/>
    <property type="molecule type" value="Genomic_DNA"/>
</dbReference>
<sequence>MEKSMNYFIRSIAVHRNGYLLASVVGIFYWIPMTWWILDLLVLEGLSIPWNLSLGVLFFRTFMLSLLCSLMSVVAAYPAVLLWRFSSGLSQKVLIVLTVLPLLMGLLSRNYSWIGLFSNETVNSVTNLLLFGKNFLYTPAAVVVVMTSIFVPLSFFILLQGVASIRQEQIDAARTLGVSDSRILLTVVLPQTYRAAMLACSFTFALAIGFFVTPKMIGGGNVDFIGNIILLYVEIGKFNKASGIGLLFLLVFLVPGTFVTWYLFRYRQLTSGR</sequence>
<comment type="similarity">
    <text evidence="2">Belongs to the binding-protein-dependent transport system permease family. CysTW subfamily.</text>
</comment>
<reference evidence="10 11" key="1">
    <citation type="submission" date="2019-02" db="EMBL/GenBank/DDBJ databases">
        <title>Deep-cultivation of Planctomycetes and their phenomic and genomic characterization uncovers novel biology.</title>
        <authorList>
            <person name="Wiegand S."/>
            <person name="Jogler M."/>
            <person name="Boedeker C."/>
            <person name="Pinto D."/>
            <person name="Vollmers J."/>
            <person name="Rivas-Marin E."/>
            <person name="Kohn T."/>
            <person name="Peeters S.H."/>
            <person name="Heuer A."/>
            <person name="Rast P."/>
            <person name="Oberbeckmann S."/>
            <person name="Bunk B."/>
            <person name="Jeske O."/>
            <person name="Meyerdierks A."/>
            <person name="Storesund J.E."/>
            <person name="Kallscheuer N."/>
            <person name="Luecker S."/>
            <person name="Lage O.M."/>
            <person name="Pohl T."/>
            <person name="Merkel B.J."/>
            <person name="Hornburger P."/>
            <person name="Mueller R.-W."/>
            <person name="Bruemmer F."/>
            <person name="Labrenz M."/>
            <person name="Spormann A.M."/>
            <person name="Op den Camp H."/>
            <person name="Overmann J."/>
            <person name="Amann R."/>
            <person name="Jetten M.S.M."/>
            <person name="Mascher T."/>
            <person name="Medema M.H."/>
            <person name="Devos D.P."/>
            <person name="Kaster A.-K."/>
            <person name="Ovreas L."/>
            <person name="Rohde M."/>
            <person name="Galperin M.Y."/>
            <person name="Jogler C."/>
        </authorList>
    </citation>
    <scope>NUCLEOTIDE SEQUENCE [LARGE SCALE GENOMIC DNA]</scope>
    <source>
        <strain evidence="10 11">Pan241w</strain>
    </source>
</reference>
<dbReference type="GO" id="GO:0005886">
    <property type="term" value="C:plasma membrane"/>
    <property type="evidence" value="ECO:0007669"/>
    <property type="project" value="UniProtKB-SubCell"/>
</dbReference>
<evidence type="ECO:0000256" key="5">
    <source>
        <dbReference type="ARBA" id="ARBA00022692"/>
    </source>
</evidence>
<evidence type="ECO:0000256" key="1">
    <source>
        <dbReference type="ARBA" id="ARBA00004651"/>
    </source>
</evidence>
<evidence type="ECO:0000313" key="10">
    <source>
        <dbReference type="EMBL" id="QDT43475.1"/>
    </source>
</evidence>
<dbReference type="PANTHER" id="PTHR42929:SF5">
    <property type="entry name" value="ABC TRANSPORTER PERMEASE PROTEIN"/>
    <property type="match status" value="1"/>
</dbReference>
<feature type="transmembrane region" description="Helical" evidence="8">
    <location>
        <begin position="20"/>
        <end position="38"/>
    </location>
</feature>
<feature type="transmembrane region" description="Helical" evidence="8">
    <location>
        <begin position="192"/>
        <end position="212"/>
    </location>
</feature>
<name>A0A517RHX7_9PLAN</name>
<evidence type="ECO:0000256" key="7">
    <source>
        <dbReference type="ARBA" id="ARBA00023136"/>
    </source>
</evidence>
<keyword evidence="3 8" id="KW-0813">Transport</keyword>
<dbReference type="InterPro" id="IPR035906">
    <property type="entry name" value="MetI-like_sf"/>
</dbReference>
<evidence type="ECO:0000256" key="2">
    <source>
        <dbReference type="ARBA" id="ARBA00007069"/>
    </source>
</evidence>
<evidence type="ECO:0000259" key="9">
    <source>
        <dbReference type="PROSITE" id="PS50928"/>
    </source>
</evidence>
<evidence type="ECO:0000256" key="3">
    <source>
        <dbReference type="ARBA" id="ARBA00022448"/>
    </source>
</evidence>
<keyword evidence="11" id="KW-1185">Reference proteome</keyword>
<dbReference type="PANTHER" id="PTHR42929">
    <property type="entry name" value="INNER MEMBRANE ABC TRANSPORTER PERMEASE PROTEIN YDCU-RELATED-RELATED"/>
    <property type="match status" value="1"/>
</dbReference>
<dbReference type="SUPFAM" id="SSF161098">
    <property type="entry name" value="MetI-like"/>
    <property type="match status" value="1"/>
</dbReference>
<evidence type="ECO:0000256" key="8">
    <source>
        <dbReference type="RuleBase" id="RU363032"/>
    </source>
</evidence>
<comment type="subcellular location">
    <subcellularLocation>
        <location evidence="1 8">Cell membrane</location>
        <topology evidence="1 8">Multi-pass membrane protein</topology>
    </subcellularLocation>
</comment>
<protein>
    <submittedName>
        <fullName evidence="10">Putrescine transport system permease protein PotH</fullName>
    </submittedName>
</protein>
<evidence type="ECO:0000256" key="4">
    <source>
        <dbReference type="ARBA" id="ARBA00022475"/>
    </source>
</evidence>
<dbReference type="Proteomes" id="UP000317171">
    <property type="component" value="Chromosome"/>
</dbReference>
<keyword evidence="4" id="KW-1003">Cell membrane</keyword>
<dbReference type="AlphaFoldDB" id="A0A517RHX7"/>
<dbReference type="CDD" id="cd06261">
    <property type="entry name" value="TM_PBP2"/>
    <property type="match status" value="1"/>
</dbReference>